<organism evidence="1 2">
    <name type="scientific">Hoeflea alexandrii</name>
    <dbReference type="NCBI Taxonomy" id="288436"/>
    <lineage>
        <taxon>Bacteria</taxon>
        <taxon>Pseudomonadati</taxon>
        <taxon>Pseudomonadota</taxon>
        <taxon>Alphaproteobacteria</taxon>
        <taxon>Hyphomicrobiales</taxon>
        <taxon>Rhizobiaceae</taxon>
        <taxon>Hoeflea</taxon>
    </lineage>
</organism>
<sequence>MAIIIGDCPRCGAKHSTFDVNSLLLTGVQYGWQKWFECFSVCRNCNRSTILVISGDVDGDRALRDLNPLDFKVSINNGYKIEGHVSLKDRHKQSTPLHLPKDIAGTFSEAATCMSVRCWNAAGTMFRLCIDLATRQLLPSDEVNGLNSKTRRDLGLRLPWLFDNGKLPNDLRDLSSCIHQDGNDAAHTGKLSQVDAEDLLDFTVELLERVFSEPERLKLAAKRRADRRKPE</sequence>
<name>A0ABT1CPP2_9HYPH</name>
<evidence type="ECO:0000313" key="2">
    <source>
        <dbReference type="Proteomes" id="UP001320715"/>
    </source>
</evidence>
<evidence type="ECO:0000313" key="1">
    <source>
        <dbReference type="EMBL" id="MCO6408177.1"/>
    </source>
</evidence>
<protein>
    <submittedName>
        <fullName evidence="1">DUF4145 domain-containing protein</fullName>
    </submittedName>
</protein>
<dbReference type="RefSeq" id="WP_252915366.1">
    <property type="nucleotide sequence ID" value="NZ_JAAAML010000001.1"/>
</dbReference>
<comment type="caution">
    <text evidence="1">The sequence shown here is derived from an EMBL/GenBank/DDBJ whole genome shotgun (WGS) entry which is preliminary data.</text>
</comment>
<reference evidence="1 2" key="1">
    <citation type="submission" date="2020-01" db="EMBL/GenBank/DDBJ databases">
        <title>Genomes of bacteria type strains.</title>
        <authorList>
            <person name="Chen J."/>
            <person name="Zhu S."/>
            <person name="Yang J."/>
        </authorList>
    </citation>
    <scope>NUCLEOTIDE SEQUENCE [LARGE SCALE GENOMIC DNA]</scope>
    <source>
        <strain evidence="1 2">DSM 16655</strain>
    </source>
</reference>
<proteinExistence type="predicted"/>
<accession>A0ABT1CPP2</accession>
<keyword evidence="2" id="KW-1185">Reference proteome</keyword>
<dbReference type="EMBL" id="JAAAML010000001">
    <property type="protein sequence ID" value="MCO6408177.1"/>
    <property type="molecule type" value="Genomic_DNA"/>
</dbReference>
<gene>
    <name evidence="1" type="ORF">GTW23_08335</name>
</gene>
<dbReference type="Proteomes" id="UP001320715">
    <property type="component" value="Unassembled WGS sequence"/>
</dbReference>